<sequence length="159" mass="17294">MSFDSNATIILKIYSLLTLICCIGAAIFHLIALGLYADRTKESTPTETYIALGFTSGACVLMAFFSFFHVLRLLISSLRSNYSKFNNVMWCLYVAISGFTMGCGTLESTMTGMLYRGQRSGNNVQIVDSLFASSIVVSGVALMAVMDGLMSRANQKSIC</sequence>
<dbReference type="Proteomes" id="UP000816034">
    <property type="component" value="Unassembled WGS sequence"/>
</dbReference>
<evidence type="ECO:0000313" key="2">
    <source>
        <dbReference type="EMBL" id="KAG2372985.1"/>
    </source>
</evidence>
<evidence type="ECO:0000313" key="3">
    <source>
        <dbReference type="Proteomes" id="UP000816034"/>
    </source>
</evidence>
<protein>
    <submittedName>
        <fullName evidence="2">Uncharacterized protein</fullName>
    </submittedName>
</protein>
<feature type="transmembrane region" description="Helical" evidence="1">
    <location>
        <begin position="49"/>
        <end position="75"/>
    </location>
</feature>
<reference evidence="2 3" key="1">
    <citation type="journal article" date="2018" name="BMC Genomics">
        <title>The genome of Naegleria lovaniensis, the basis for a comparative approach to unravel pathogenicity factors of the human pathogenic amoeba N. fowleri.</title>
        <authorList>
            <person name="Liechti N."/>
            <person name="Schurch N."/>
            <person name="Bruggmann R."/>
            <person name="Wittwer M."/>
        </authorList>
    </citation>
    <scope>NUCLEOTIDE SEQUENCE [LARGE SCALE GENOMIC DNA]</scope>
    <source>
        <strain evidence="2 3">ATCC 30569</strain>
    </source>
</reference>
<evidence type="ECO:0000256" key="1">
    <source>
        <dbReference type="SAM" id="Phobius"/>
    </source>
</evidence>
<feature type="transmembrane region" description="Helical" evidence="1">
    <location>
        <begin position="130"/>
        <end position="150"/>
    </location>
</feature>
<keyword evidence="3" id="KW-1185">Reference proteome</keyword>
<dbReference type="GeneID" id="68105382"/>
<keyword evidence="1" id="KW-0472">Membrane</keyword>
<dbReference type="RefSeq" id="XP_044542159.1">
    <property type="nucleotide sequence ID" value="XM_044688749.1"/>
</dbReference>
<comment type="caution">
    <text evidence="2">The sequence shown here is derived from an EMBL/GenBank/DDBJ whole genome shotgun (WGS) entry which is preliminary data.</text>
</comment>
<feature type="transmembrane region" description="Helical" evidence="1">
    <location>
        <begin position="87"/>
        <end position="110"/>
    </location>
</feature>
<proteinExistence type="predicted"/>
<keyword evidence="1" id="KW-1133">Transmembrane helix</keyword>
<organism evidence="2 3">
    <name type="scientific">Naegleria lovaniensis</name>
    <name type="common">Amoeba</name>
    <dbReference type="NCBI Taxonomy" id="51637"/>
    <lineage>
        <taxon>Eukaryota</taxon>
        <taxon>Discoba</taxon>
        <taxon>Heterolobosea</taxon>
        <taxon>Tetramitia</taxon>
        <taxon>Eutetramitia</taxon>
        <taxon>Vahlkampfiidae</taxon>
        <taxon>Naegleria</taxon>
    </lineage>
</organism>
<accession>A0AA88GCH1</accession>
<feature type="transmembrane region" description="Helical" evidence="1">
    <location>
        <begin position="12"/>
        <end position="37"/>
    </location>
</feature>
<keyword evidence="1" id="KW-0812">Transmembrane</keyword>
<dbReference type="EMBL" id="PYSW02000062">
    <property type="protein sequence ID" value="KAG2372985.1"/>
    <property type="molecule type" value="Genomic_DNA"/>
</dbReference>
<dbReference type="AlphaFoldDB" id="A0AA88GCH1"/>
<gene>
    <name evidence="2" type="ORF">C9374_012928</name>
</gene>
<name>A0AA88GCH1_NAELO</name>